<feature type="compositionally biased region" description="Basic and acidic residues" evidence="1">
    <location>
        <begin position="138"/>
        <end position="167"/>
    </location>
</feature>
<dbReference type="Pfam" id="PF02575">
    <property type="entry name" value="YbaB_DNA_bd"/>
    <property type="match status" value="1"/>
</dbReference>
<name>H5XG95_9PSEU</name>
<dbReference type="Proteomes" id="UP000002791">
    <property type="component" value="Chromosome"/>
</dbReference>
<dbReference type="HOGENOM" id="CLU_114541_0_0_11"/>
<organism evidence="2 3">
    <name type="scientific">Saccharomonospora cyanea NA-134</name>
    <dbReference type="NCBI Taxonomy" id="882082"/>
    <lineage>
        <taxon>Bacteria</taxon>
        <taxon>Bacillati</taxon>
        <taxon>Actinomycetota</taxon>
        <taxon>Actinomycetes</taxon>
        <taxon>Pseudonocardiales</taxon>
        <taxon>Pseudonocardiaceae</taxon>
        <taxon>Saccharomonospora</taxon>
    </lineage>
</organism>
<proteinExistence type="predicted"/>
<sequence length="202" mass="22116">MIKVVTEERVSAEFERLVAQFEQFQSKIRKVDDQLANVGRMQSEIAAIEATVSNADRSVTVVAGPGGAIKDIQLTDRALAQQPQALSAALMSTIQQAVAEAARKQAGIVDEHVEGLSITDQVLETQAQLFGTSTEELREKLEQERPSRQPRPRPEEEYHEDYSHQDFLDGDSTPQTPTSPPGSGGGSAGDEFLQGLFNDDHR</sequence>
<dbReference type="GO" id="GO:0003677">
    <property type="term" value="F:DNA binding"/>
    <property type="evidence" value="ECO:0007669"/>
    <property type="project" value="InterPro"/>
</dbReference>
<dbReference type="InterPro" id="IPR004401">
    <property type="entry name" value="YbaB/EbfC"/>
</dbReference>
<evidence type="ECO:0000313" key="3">
    <source>
        <dbReference type="Proteomes" id="UP000002791"/>
    </source>
</evidence>
<feature type="region of interest" description="Disordered" evidence="1">
    <location>
        <begin position="138"/>
        <end position="202"/>
    </location>
</feature>
<evidence type="ECO:0000313" key="2">
    <source>
        <dbReference type="EMBL" id="EHR59414.1"/>
    </source>
</evidence>
<gene>
    <name evidence="2" type="ORF">SaccyDRAFT_0486</name>
</gene>
<accession>H5XG95</accession>
<reference evidence="2 3" key="1">
    <citation type="submission" date="2011-11" db="EMBL/GenBank/DDBJ databases">
        <title>The Noncontiguous Finished sequence of Saccharomonospora cyanea NA-134.</title>
        <authorList>
            <consortium name="US DOE Joint Genome Institute"/>
            <person name="Lucas S."/>
            <person name="Han J."/>
            <person name="Lapidus A."/>
            <person name="Cheng J.-F."/>
            <person name="Goodwin L."/>
            <person name="Pitluck S."/>
            <person name="Peters L."/>
            <person name="Ovchinnikova G."/>
            <person name="Lu M."/>
            <person name="Detter J.C."/>
            <person name="Han C."/>
            <person name="Tapia R."/>
            <person name="Land M."/>
            <person name="Hauser L."/>
            <person name="Kyrpides N."/>
            <person name="Ivanova N."/>
            <person name="Pagani I."/>
            <person name="Brambilla E.-M."/>
            <person name="Klenk H.-P."/>
            <person name="Woyke T."/>
        </authorList>
    </citation>
    <scope>NUCLEOTIDE SEQUENCE [LARGE SCALE GENOMIC DNA]</scope>
    <source>
        <strain evidence="2 3">NA-134</strain>
    </source>
</reference>
<keyword evidence="3" id="KW-1185">Reference proteome</keyword>
<evidence type="ECO:0000256" key="1">
    <source>
        <dbReference type="SAM" id="MobiDB-lite"/>
    </source>
</evidence>
<dbReference type="SUPFAM" id="SSF82607">
    <property type="entry name" value="YbaB-like"/>
    <property type="match status" value="1"/>
</dbReference>
<dbReference type="Gene3D" id="3.30.1310.10">
    <property type="entry name" value="Nucleoid-associated protein YbaB-like domain"/>
    <property type="match status" value="1"/>
</dbReference>
<evidence type="ECO:0008006" key="4">
    <source>
        <dbReference type="Google" id="ProtNLM"/>
    </source>
</evidence>
<dbReference type="eggNOG" id="ENOG50341T7">
    <property type="taxonomic scope" value="Bacteria"/>
</dbReference>
<dbReference type="STRING" id="882082.SaccyDRAFT_0486"/>
<dbReference type="InterPro" id="IPR036894">
    <property type="entry name" value="YbaB-like_sf"/>
</dbReference>
<dbReference type="AlphaFoldDB" id="H5XG95"/>
<dbReference type="EMBL" id="CM001440">
    <property type="protein sequence ID" value="EHR59414.1"/>
    <property type="molecule type" value="Genomic_DNA"/>
</dbReference>
<protein>
    <recommendedName>
        <fullName evidence="4">YbaB/EbfC DNA-binding family protein</fullName>
    </recommendedName>
</protein>